<proteinExistence type="inferred from homology"/>
<evidence type="ECO:0000313" key="7">
    <source>
        <dbReference type="Proteomes" id="UP000180254"/>
    </source>
</evidence>
<dbReference type="STRING" id="39480.EUAN_07030"/>
<dbReference type="PANTHER" id="PTHR41286:SF1">
    <property type="entry name" value="HNH NUCLEASE YAJD-RELATED"/>
    <property type="match status" value="1"/>
</dbReference>
<dbReference type="Proteomes" id="UP000180254">
    <property type="component" value="Unassembled WGS sequence"/>
</dbReference>
<dbReference type="GO" id="GO:0016787">
    <property type="term" value="F:hydrolase activity"/>
    <property type="evidence" value="ECO:0007669"/>
    <property type="project" value="UniProtKB-KW"/>
</dbReference>
<dbReference type="InterPro" id="IPR003615">
    <property type="entry name" value="HNH_nuc"/>
</dbReference>
<dbReference type="SMART" id="SM00507">
    <property type="entry name" value="HNHc"/>
    <property type="match status" value="1"/>
</dbReference>
<dbReference type="GO" id="GO:0008270">
    <property type="term" value="F:zinc ion binding"/>
    <property type="evidence" value="ECO:0007669"/>
    <property type="project" value="InterPro"/>
</dbReference>
<keyword evidence="6" id="KW-0255">Endonuclease</keyword>
<evidence type="ECO:0000256" key="1">
    <source>
        <dbReference type="ARBA" id="ARBA00022722"/>
    </source>
</evidence>
<evidence type="ECO:0000313" key="6">
    <source>
        <dbReference type="EMBL" id="OHW62919.1"/>
    </source>
</evidence>
<evidence type="ECO:0000256" key="3">
    <source>
        <dbReference type="ARBA" id="ARBA00038412"/>
    </source>
</evidence>
<evidence type="ECO:0000256" key="2">
    <source>
        <dbReference type="ARBA" id="ARBA00022801"/>
    </source>
</evidence>
<protein>
    <recommendedName>
        <fullName evidence="4">Putative HNH nuclease YajD</fullName>
    </recommendedName>
</protein>
<name>A0A1S1VAR6_9FIRM</name>
<gene>
    <name evidence="6" type="ORF">EUAN_07030</name>
</gene>
<organism evidence="6 7">
    <name type="scientific">Andreesenia angusta</name>
    <dbReference type="NCBI Taxonomy" id="39480"/>
    <lineage>
        <taxon>Bacteria</taxon>
        <taxon>Bacillati</taxon>
        <taxon>Bacillota</taxon>
        <taxon>Tissierellia</taxon>
        <taxon>Tissierellales</taxon>
        <taxon>Gottschalkiaceae</taxon>
        <taxon>Andreesenia</taxon>
    </lineage>
</organism>
<dbReference type="OrthoDB" id="9779761at2"/>
<dbReference type="AlphaFoldDB" id="A0A1S1VAR6"/>
<dbReference type="GO" id="GO:0005829">
    <property type="term" value="C:cytosol"/>
    <property type="evidence" value="ECO:0007669"/>
    <property type="project" value="TreeGrafter"/>
</dbReference>
<dbReference type="EMBL" id="MKIE01000002">
    <property type="protein sequence ID" value="OHW62919.1"/>
    <property type="molecule type" value="Genomic_DNA"/>
</dbReference>
<comment type="similarity">
    <text evidence="3">Belongs to the HNH nuclease family.</text>
</comment>
<keyword evidence="2" id="KW-0378">Hydrolase</keyword>
<dbReference type="PANTHER" id="PTHR41286">
    <property type="entry name" value="HNH NUCLEASE YAJD-RELATED"/>
    <property type="match status" value="1"/>
</dbReference>
<dbReference type="RefSeq" id="WP_071061745.1">
    <property type="nucleotide sequence ID" value="NZ_MKIE01000002.1"/>
</dbReference>
<dbReference type="Pfam" id="PF01844">
    <property type="entry name" value="HNH"/>
    <property type="match status" value="1"/>
</dbReference>
<reference evidence="6 7" key="1">
    <citation type="submission" date="2016-09" db="EMBL/GenBank/DDBJ databases">
        <title>Genome sequence of Eubacterium angustum.</title>
        <authorList>
            <person name="Poehlein A."/>
            <person name="Daniel R."/>
        </authorList>
    </citation>
    <scope>NUCLEOTIDE SEQUENCE [LARGE SCALE GENOMIC DNA]</scope>
    <source>
        <strain evidence="6 7">DSM 1989</strain>
    </source>
</reference>
<sequence>MLISCKYCGGLHERGEVCAKKPAREKKTTYIDKFRWSRTWQKKRKQINDRDKYLCQACLRDMKGTELRYNYTDIEVHHIVPMIEDWDKRLEDTNLICLCSTHHSMAERGEIEREELIDMVEEIYKKYHK</sequence>
<comment type="caution">
    <text evidence="6">The sequence shown here is derived from an EMBL/GenBank/DDBJ whole genome shotgun (WGS) entry which is preliminary data.</text>
</comment>
<dbReference type="GO" id="GO:0003676">
    <property type="term" value="F:nucleic acid binding"/>
    <property type="evidence" value="ECO:0007669"/>
    <property type="project" value="InterPro"/>
</dbReference>
<evidence type="ECO:0000259" key="5">
    <source>
        <dbReference type="SMART" id="SM00507"/>
    </source>
</evidence>
<evidence type="ECO:0000256" key="4">
    <source>
        <dbReference type="ARBA" id="ARBA00040194"/>
    </source>
</evidence>
<keyword evidence="7" id="KW-1185">Reference proteome</keyword>
<accession>A0A1S1VAR6</accession>
<dbReference type="GO" id="GO:0004519">
    <property type="term" value="F:endonuclease activity"/>
    <property type="evidence" value="ECO:0007669"/>
    <property type="project" value="UniProtKB-KW"/>
</dbReference>
<dbReference type="InterPro" id="IPR002711">
    <property type="entry name" value="HNH"/>
</dbReference>
<dbReference type="Gene3D" id="1.10.30.50">
    <property type="match status" value="1"/>
</dbReference>
<dbReference type="CDD" id="cd00085">
    <property type="entry name" value="HNHc"/>
    <property type="match status" value="1"/>
</dbReference>
<keyword evidence="1" id="KW-0540">Nuclease</keyword>
<feature type="domain" description="HNH nuclease" evidence="5">
    <location>
        <begin position="42"/>
        <end position="104"/>
    </location>
</feature>